<protein>
    <submittedName>
        <fullName evidence="1">Uncharacterized protein</fullName>
    </submittedName>
</protein>
<accession>A0A2P7TZS4</accession>
<name>A0A2P7TZS4_9NEIS</name>
<proteinExistence type="predicted"/>
<dbReference type="AlphaFoldDB" id="A0A2P7TZS4"/>
<keyword evidence="2" id="KW-1185">Reference proteome</keyword>
<organism evidence="1 2">
    <name type="scientific">Neisseria iguanae</name>
    <dbReference type="NCBI Taxonomy" id="90242"/>
    <lineage>
        <taxon>Bacteria</taxon>
        <taxon>Pseudomonadati</taxon>
        <taxon>Pseudomonadota</taxon>
        <taxon>Betaproteobacteria</taxon>
        <taxon>Neisseriales</taxon>
        <taxon>Neisseriaceae</taxon>
        <taxon>Neisseria</taxon>
    </lineage>
</organism>
<reference evidence="1 2" key="1">
    <citation type="submission" date="2018-03" db="EMBL/GenBank/DDBJ databases">
        <title>Neisseria weixii sp. nov., isolated from the intestinal contents of Tibetan Plateau pika (Ochotona curzoniae) in Yushu, Qinghai Province, China.</title>
        <authorList>
            <person name="Gui Z."/>
        </authorList>
    </citation>
    <scope>NUCLEOTIDE SEQUENCE [LARGE SCALE GENOMIC DNA]</scope>
    <source>
        <strain evidence="1 2">ATCC 51483</strain>
    </source>
</reference>
<evidence type="ECO:0000313" key="1">
    <source>
        <dbReference type="EMBL" id="PSJ80232.1"/>
    </source>
</evidence>
<dbReference type="Proteomes" id="UP000241868">
    <property type="component" value="Unassembled WGS sequence"/>
</dbReference>
<evidence type="ECO:0000313" key="2">
    <source>
        <dbReference type="Proteomes" id="UP000241868"/>
    </source>
</evidence>
<gene>
    <name evidence="1" type="ORF">C7N83_07405</name>
</gene>
<comment type="caution">
    <text evidence="1">The sequence shown here is derived from an EMBL/GenBank/DDBJ whole genome shotgun (WGS) entry which is preliminary data.</text>
</comment>
<dbReference type="EMBL" id="PXYY01000040">
    <property type="protein sequence ID" value="PSJ80232.1"/>
    <property type="molecule type" value="Genomic_DNA"/>
</dbReference>
<sequence>MFFSAQTKASSLEWPVNPGLVFPLGMSVKFCAEMLSNILLAVQLQIQRNFSSDTNYRSYGMRLMHYSERMG</sequence>